<keyword evidence="7" id="KW-0732">Signal</keyword>
<feature type="chain" id="PRO_5004718414" description="Ig-like domain-containing protein" evidence="7">
    <location>
        <begin position="18"/>
        <end position="529"/>
    </location>
</feature>
<evidence type="ECO:0000259" key="8">
    <source>
        <dbReference type="PROSITE" id="PS50835"/>
    </source>
</evidence>
<dbReference type="RefSeq" id="XP_009049343.1">
    <property type="nucleotide sequence ID" value="XM_009051095.1"/>
</dbReference>
<dbReference type="GO" id="GO:0050839">
    <property type="term" value="F:cell adhesion molecule binding"/>
    <property type="evidence" value="ECO:0007669"/>
    <property type="project" value="TreeGrafter"/>
</dbReference>
<feature type="region of interest" description="Disordered" evidence="6">
    <location>
        <begin position="194"/>
        <end position="231"/>
    </location>
</feature>
<evidence type="ECO:0000256" key="3">
    <source>
        <dbReference type="ARBA" id="ARBA00023157"/>
    </source>
</evidence>
<dbReference type="EMBL" id="KB200869">
    <property type="protein sequence ID" value="ESO99903.1"/>
    <property type="molecule type" value="Genomic_DNA"/>
</dbReference>
<sequence>MIFGMFCKIYLFSFIVAFSVDKGNCVILDILPGLIVSPEATHLTVKCSAATDLGITTLDNISIRKGVEQMASIVLGGSATAGTGFDTSKYTISGQLPGPSYSPTDFLQVEISDPDCTDGADYTCVIKAAHGVGPISPDPQLTQSVTVQTGSSELNMVANPDKIVFFENDVVLLTCGGKVGNPAQTWNWERQLSGSSTWEPYPDAGSITTGSLNPPNPDGPTESSLSPPTLDAVNEGDDMTPVSCTHDACNPYCERDWYKEFKDLVTTTNGVLDLKNMKRVQAGTYICHVENPGILNSELIKELVLAVHYGPELLQLNPNSVAPQQEGSSVPPITCSVDCGPVCTIAWYHKSIEPGNVVPTSNGVLKLQSITRYDAGLYICQVIHPVSASNSQSVEIDIEVNCLPSEVTISLSPVKEEYDVEEEVTITCSGGVDHSIKFQQSLSDSSDWVDYDGVTDSQPPGDGCSDKQSTALTVTIGSSSNGLSFRCIQNNNLSESITLKVKQNNHNGGCSINSFGGLVLTAMVTVVVI</sequence>
<dbReference type="InterPro" id="IPR051275">
    <property type="entry name" value="Cell_adhesion_signaling"/>
</dbReference>
<dbReference type="SMART" id="SM00408">
    <property type="entry name" value="IGc2"/>
    <property type="match status" value="2"/>
</dbReference>
<evidence type="ECO:0000256" key="7">
    <source>
        <dbReference type="SAM" id="SignalP"/>
    </source>
</evidence>
<dbReference type="SUPFAM" id="SSF48726">
    <property type="entry name" value="Immunoglobulin"/>
    <property type="match status" value="2"/>
</dbReference>
<keyword evidence="10" id="KW-1185">Reference proteome</keyword>
<dbReference type="HOGENOM" id="CLU_515167_0_0_1"/>
<keyword evidence="4" id="KW-0325">Glycoprotein</keyword>
<protein>
    <recommendedName>
        <fullName evidence="8">Ig-like domain-containing protein</fullName>
    </recommendedName>
</protein>
<dbReference type="InterPro" id="IPR003598">
    <property type="entry name" value="Ig_sub2"/>
</dbReference>
<evidence type="ECO:0000256" key="6">
    <source>
        <dbReference type="SAM" id="MobiDB-lite"/>
    </source>
</evidence>
<reference evidence="9 10" key="1">
    <citation type="journal article" date="2013" name="Nature">
        <title>Insights into bilaterian evolution from three spiralian genomes.</title>
        <authorList>
            <person name="Simakov O."/>
            <person name="Marletaz F."/>
            <person name="Cho S.J."/>
            <person name="Edsinger-Gonzales E."/>
            <person name="Havlak P."/>
            <person name="Hellsten U."/>
            <person name="Kuo D.H."/>
            <person name="Larsson T."/>
            <person name="Lv J."/>
            <person name="Arendt D."/>
            <person name="Savage R."/>
            <person name="Osoegawa K."/>
            <person name="de Jong P."/>
            <person name="Grimwood J."/>
            <person name="Chapman J.A."/>
            <person name="Shapiro H."/>
            <person name="Aerts A."/>
            <person name="Otillar R.P."/>
            <person name="Terry A.Y."/>
            <person name="Boore J.L."/>
            <person name="Grigoriev I.V."/>
            <person name="Lindberg D.R."/>
            <person name="Seaver E.C."/>
            <person name="Weisblat D.A."/>
            <person name="Putnam N.H."/>
            <person name="Rokhsar D.S."/>
        </authorList>
    </citation>
    <scope>NUCLEOTIDE SEQUENCE [LARGE SCALE GENOMIC DNA]</scope>
</reference>
<name>V4A7I7_LOTGI</name>
<dbReference type="OMA" id="LETEYQC"/>
<evidence type="ECO:0000256" key="5">
    <source>
        <dbReference type="ARBA" id="ARBA00023319"/>
    </source>
</evidence>
<evidence type="ECO:0000313" key="10">
    <source>
        <dbReference type="Proteomes" id="UP000030746"/>
    </source>
</evidence>
<dbReference type="InterPro" id="IPR003599">
    <property type="entry name" value="Ig_sub"/>
</dbReference>
<evidence type="ECO:0000313" key="9">
    <source>
        <dbReference type="EMBL" id="ESO99903.1"/>
    </source>
</evidence>
<dbReference type="GO" id="GO:0005886">
    <property type="term" value="C:plasma membrane"/>
    <property type="evidence" value="ECO:0007669"/>
    <property type="project" value="TreeGrafter"/>
</dbReference>
<dbReference type="InterPro" id="IPR007110">
    <property type="entry name" value="Ig-like_dom"/>
</dbReference>
<dbReference type="CTD" id="20237617"/>
<dbReference type="PANTHER" id="PTHR11640">
    <property type="entry name" value="NEPHRIN"/>
    <property type="match status" value="1"/>
</dbReference>
<dbReference type="PROSITE" id="PS50835">
    <property type="entry name" value="IG_LIKE"/>
    <property type="match status" value="2"/>
</dbReference>
<feature type="domain" description="Ig-like" evidence="8">
    <location>
        <begin position="220"/>
        <end position="306"/>
    </location>
</feature>
<accession>V4A7I7</accession>
<keyword evidence="5" id="KW-0393">Immunoglobulin domain</keyword>
<dbReference type="Gene3D" id="2.60.40.10">
    <property type="entry name" value="Immunoglobulins"/>
    <property type="match status" value="2"/>
</dbReference>
<dbReference type="Proteomes" id="UP000030746">
    <property type="component" value="Unassembled WGS sequence"/>
</dbReference>
<proteinExistence type="predicted"/>
<evidence type="ECO:0000256" key="2">
    <source>
        <dbReference type="ARBA" id="ARBA00023136"/>
    </source>
</evidence>
<feature type="signal peptide" evidence="7">
    <location>
        <begin position="1"/>
        <end position="17"/>
    </location>
</feature>
<keyword evidence="2" id="KW-0472">Membrane</keyword>
<evidence type="ECO:0000256" key="4">
    <source>
        <dbReference type="ARBA" id="ARBA00023180"/>
    </source>
</evidence>
<organism evidence="9 10">
    <name type="scientific">Lottia gigantea</name>
    <name type="common">Giant owl limpet</name>
    <dbReference type="NCBI Taxonomy" id="225164"/>
    <lineage>
        <taxon>Eukaryota</taxon>
        <taxon>Metazoa</taxon>
        <taxon>Spiralia</taxon>
        <taxon>Lophotrochozoa</taxon>
        <taxon>Mollusca</taxon>
        <taxon>Gastropoda</taxon>
        <taxon>Patellogastropoda</taxon>
        <taxon>Lottioidea</taxon>
        <taxon>Lottiidae</taxon>
        <taxon>Lottia</taxon>
    </lineage>
</organism>
<comment type="subcellular location">
    <subcellularLocation>
        <location evidence="1">Membrane</location>
        <topology evidence="1">Single-pass type I membrane protein</topology>
    </subcellularLocation>
</comment>
<dbReference type="GeneID" id="20237617"/>
<dbReference type="PANTHER" id="PTHR11640:SF31">
    <property type="entry name" value="IRREGULAR CHIASM C-ROUGHEST PROTEIN-RELATED"/>
    <property type="match status" value="1"/>
</dbReference>
<feature type="domain" description="Ig-like" evidence="8">
    <location>
        <begin position="311"/>
        <end position="397"/>
    </location>
</feature>
<dbReference type="InterPro" id="IPR013783">
    <property type="entry name" value="Ig-like_fold"/>
</dbReference>
<keyword evidence="3" id="KW-1015">Disulfide bond</keyword>
<dbReference type="OrthoDB" id="6162853at2759"/>
<evidence type="ECO:0000256" key="1">
    <source>
        <dbReference type="ARBA" id="ARBA00004479"/>
    </source>
</evidence>
<dbReference type="SMART" id="SM00409">
    <property type="entry name" value="IG"/>
    <property type="match status" value="4"/>
</dbReference>
<dbReference type="InterPro" id="IPR036179">
    <property type="entry name" value="Ig-like_dom_sf"/>
</dbReference>
<dbReference type="KEGG" id="lgi:LOTGIDRAFT_158061"/>
<gene>
    <name evidence="9" type="ORF">LOTGIDRAFT_158061</name>
</gene>
<dbReference type="GO" id="GO:0005911">
    <property type="term" value="C:cell-cell junction"/>
    <property type="evidence" value="ECO:0007669"/>
    <property type="project" value="TreeGrafter"/>
</dbReference>
<dbReference type="AlphaFoldDB" id="V4A7I7"/>
<dbReference type="GO" id="GO:0098609">
    <property type="term" value="P:cell-cell adhesion"/>
    <property type="evidence" value="ECO:0007669"/>
    <property type="project" value="TreeGrafter"/>
</dbReference>